<comment type="caution">
    <text evidence="4">The sequence shown here is derived from an EMBL/GenBank/DDBJ whole genome shotgun (WGS) entry which is preliminary data.</text>
</comment>
<evidence type="ECO:0000256" key="1">
    <source>
        <dbReference type="ARBA" id="ARBA00023157"/>
    </source>
</evidence>
<dbReference type="AlphaFoldDB" id="A0AAW2B0K3"/>
<dbReference type="InterPro" id="IPR001304">
    <property type="entry name" value="C-type_lectin-like"/>
</dbReference>
<dbReference type="InterPro" id="IPR050111">
    <property type="entry name" value="C-type_lectin/snaclec_domain"/>
</dbReference>
<evidence type="ECO:0000256" key="2">
    <source>
        <dbReference type="SAM" id="SignalP"/>
    </source>
</evidence>
<dbReference type="PROSITE" id="PS00615">
    <property type="entry name" value="C_TYPE_LECTIN_1"/>
    <property type="match status" value="1"/>
</dbReference>
<sequence>MAVWAVYLSLCLLIALSASEETYPVGNKRCSECKEGWASYECRCFKFFSNLQTWAGAEKTCLDYDGNLASVHSHEEYMFLQNLVRYETQGAPRTWIGGYDAAEEGVWFWSDGTRMNYQIWSPGQPDNYKNEHCLEMNNDNGNWNDVKCDEKKPFVCVY</sequence>
<keyword evidence="2" id="KW-0732">Signal</keyword>
<feature type="chain" id="PRO_5043957393" description="C-type lectin domain-containing protein" evidence="2">
    <location>
        <begin position="20"/>
        <end position="158"/>
    </location>
</feature>
<dbReference type="InterPro" id="IPR016186">
    <property type="entry name" value="C-type_lectin-like/link_sf"/>
</dbReference>
<dbReference type="PROSITE" id="PS50041">
    <property type="entry name" value="C_TYPE_LECTIN_2"/>
    <property type="match status" value="1"/>
</dbReference>
<name>A0AAW2B0K3_CULAL</name>
<evidence type="ECO:0000259" key="3">
    <source>
        <dbReference type="PROSITE" id="PS50041"/>
    </source>
</evidence>
<keyword evidence="5" id="KW-1185">Reference proteome</keyword>
<dbReference type="Gene3D" id="3.10.100.10">
    <property type="entry name" value="Mannose-Binding Protein A, subunit A"/>
    <property type="match status" value="1"/>
</dbReference>
<gene>
    <name evidence="4" type="ORF">ABG768_020611</name>
</gene>
<accession>A0AAW2B0K3</accession>
<protein>
    <recommendedName>
        <fullName evidence="3">C-type lectin domain-containing protein</fullName>
    </recommendedName>
</protein>
<dbReference type="Proteomes" id="UP001479290">
    <property type="component" value="Unassembled WGS sequence"/>
</dbReference>
<evidence type="ECO:0000313" key="4">
    <source>
        <dbReference type="EMBL" id="KAK9978873.1"/>
    </source>
</evidence>
<dbReference type="PRINTS" id="PR01504">
    <property type="entry name" value="PNCREATITSAP"/>
</dbReference>
<reference evidence="4 5" key="1">
    <citation type="submission" date="2024-05" db="EMBL/GenBank/DDBJ databases">
        <title>A high-quality chromosomal-level genome assembly of Topmouth culter (Culter alburnus).</title>
        <authorList>
            <person name="Zhao H."/>
        </authorList>
    </citation>
    <scope>NUCLEOTIDE SEQUENCE [LARGE SCALE GENOMIC DNA]</scope>
    <source>
        <strain evidence="4">CATC2023</strain>
        <tissue evidence="4">Muscle</tissue>
    </source>
</reference>
<dbReference type="InterPro" id="IPR016187">
    <property type="entry name" value="CTDL_fold"/>
</dbReference>
<proteinExistence type="predicted"/>
<evidence type="ECO:0000313" key="5">
    <source>
        <dbReference type="Proteomes" id="UP001479290"/>
    </source>
</evidence>
<organism evidence="4 5">
    <name type="scientific">Culter alburnus</name>
    <name type="common">Topmouth culter</name>
    <dbReference type="NCBI Taxonomy" id="194366"/>
    <lineage>
        <taxon>Eukaryota</taxon>
        <taxon>Metazoa</taxon>
        <taxon>Chordata</taxon>
        <taxon>Craniata</taxon>
        <taxon>Vertebrata</taxon>
        <taxon>Euteleostomi</taxon>
        <taxon>Actinopterygii</taxon>
        <taxon>Neopterygii</taxon>
        <taxon>Teleostei</taxon>
        <taxon>Ostariophysi</taxon>
        <taxon>Cypriniformes</taxon>
        <taxon>Xenocyprididae</taxon>
        <taxon>Xenocypridinae</taxon>
        <taxon>Culter</taxon>
    </lineage>
</organism>
<dbReference type="Pfam" id="PF00059">
    <property type="entry name" value="Lectin_C"/>
    <property type="match status" value="1"/>
</dbReference>
<dbReference type="SUPFAM" id="SSF56436">
    <property type="entry name" value="C-type lectin-like"/>
    <property type="match status" value="1"/>
</dbReference>
<feature type="domain" description="C-type lectin" evidence="3">
    <location>
        <begin position="40"/>
        <end position="157"/>
    </location>
</feature>
<dbReference type="EMBL" id="JAWDJR010000003">
    <property type="protein sequence ID" value="KAK9978873.1"/>
    <property type="molecule type" value="Genomic_DNA"/>
</dbReference>
<dbReference type="CDD" id="cd00037">
    <property type="entry name" value="CLECT"/>
    <property type="match status" value="1"/>
</dbReference>
<dbReference type="SMART" id="SM00034">
    <property type="entry name" value="CLECT"/>
    <property type="match status" value="1"/>
</dbReference>
<dbReference type="PANTHER" id="PTHR22803">
    <property type="entry name" value="MANNOSE, PHOSPHOLIPASE, LECTIN RECEPTOR RELATED"/>
    <property type="match status" value="1"/>
</dbReference>
<dbReference type="InterPro" id="IPR018378">
    <property type="entry name" value="C-type_lectin_CS"/>
</dbReference>
<feature type="signal peptide" evidence="2">
    <location>
        <begin position="1"/>
        <end position="19"/>
    </location>
</feature>
<keyword evidence="1" id="KW-1015">Disulfide bond</keyword>